<dbReference type="EMBL" id="SGXC01000001">
    <property type="protein sequence ID" value="RZS86312.1"/>
    <property type="molecule type" value="Genomic_DNA"/>
</dbReference>
<dbReference type="CDD" id="cd06558">
    <property type="entry name" value="crotonase-like"/>
    <property type="match status" value="1"/>
</dbReference>
<name>A0A4Q7NMP9_9BURK</name>
<dbReference type="AlphaFoldDB" id="A0A4Q7NMP9"/>
<dbReference type="InterPro" id="IPR029045">
    <property type="entry name" value="ClpP/crotonase-like_dom_sf"/>
</dbReference>
<dbReference type="Gene3D" id="3.90.226.10">
    <property type="entry name" value="2-enoyl-CoA Hydratase, Chain A, domain 1"/>
    <property type="match status" value="1"/>
</dbReference>
<comment type="caution">
    <text evidence="1">The sequence shown here is derived from an EMBL/GenBank/DDBJ whole genome shotgun (WGS) entry which is preliminary data.</text>
</comment>
<evidence type="ECO:0000313" key="2">
    <source>
        <dbReference type="Proteomes" id="UP000292445"/>
    </source>
</evidence>
<dbReference type="RefSeq" id="WP_165404555.1">
    <property type="nucleotide sequence ID" value="NZ_SGXC01000001.1"/>
</dbReference>
<accession>A0A4Q7NMP9</accession>
<dbReference type="InterPro" id="IPR001753">
    <property type="entry name" value="Enoyl-CoA_hydra/iso"/>
</dbReference>
<dbReference type="Pfam" id="PF00378">
    <property type="entry name" value="ECH_1"/>
    <property type="match status" value="1"/>
</dbReference>
<dbReference type="GO" id="GO:0003824">
    <property type="term" value="F:catalytic activity"/>
    <property type="evidence" value="ECO:0007669"/>
    <property type="project" value="UniProtKB-ARBA"/>
</dbReference>
<dbReference type="Proteomes" id="UP000292445">
    <property type="component" value="Unassembled WGS sequence"/>
</dbReference>
<organism evidence="1 2">
    <name type="scientific">Pigmentiphaga kullae</name>
    <dbReference type="NCBI Taxonomy" id="151784"/>
    <lineage>
        <taxon>Bacteria</taxon>
        <taxon>Pseudomonadati</taxon>
        <taxon>Pseudomonadota</taxon>
        <taxon>Betaproteobacteria</taxon>
        <taxon>Burkholderiales</taxon>
        <taxon>Alcaligenaceae</taxon>
        <taxon>Pigmentiphaga</taxon>
    </lineage>
</organism>
<protein>
    <submittedName>
        <fullName evidence="1">Enoyl-CoA hydratase</fullName>
    </submittedName>
</protein>
<keyword evidence="2" id="KW-1185">Reference proteome</keyword>
<proteinExistence type="predicted"/>
<dbReference type="GO" id="GO:0006635">
    <property type="term" value="P:fatty acid beta-oxidation"/>
    <property type="evidence" value="ECO:0007669"/>
    <property type="project" value="TreeGrafter"/>
</dbReference>
<dbReference type="SUPFAM" id="SSF52096">
    <property type="entry name" value="ClpP/crotonase"/>
    <property type="match status" value="1"/>
</dbReference>
<dbReference type="PANTHER" id="PTHR11941">
    <property type="entry name" value="ENOYL-COA HYDRATASE-RELATED"/>
    <property type="match status" value="1"/>
</dbReference>
<gene>
    <name evidence="1" type="ORF">EV675_2352</name>
</gene>
<reference evidence="1 2" key="1">
    <citation type="submission" date="2019-02" db="EMBL/GenBank/DDBJ databases">
        <title>Genomic Encyclopedia of Type Strains, Phase IV (KMG-IV): sequencing the most valuable type-strain genomes for metagenomic binning, comparative biology and taxonomic classification.</title>
        <authorList>
            <person name="Goeker M."/>
        </authorList>
    </citation>
    <scope>NUCLEOTIDE SEQUENCE [LARGE SCALE GENOMIC DNA]</scope>
    <source>
        <strain evidence="1 2">K24</strain>
    </source>
</reference>
<evidence type="ECO:0000313" key="1">
    <source>
        <dbReference type="EMBL" id="RZS86312.1"/>
    </source>
</evidence>
<dbReference type="PANTHER" id="PTHR11941:SF54">
    <property type="entry name" value="ENOYL-COA HYDRATASE, MITOCHONDRIAL"/>
    <property type="match status" value="1"/>
</dbReference>
<sequence length="240" mass="25929">MPENTIGSREQGFIYTSQQGWGHLRFERPQAGNRVSLDMLRAMTDLLRQESGRTGVILISGQGADFCLGRERSEQSSPVAPFDAFRPVAAFYRALSDFAGLTLSAVHGRALGFGVGIALRSDICLAADDASFTLDEVPHGIPPMFVLAELVDHLHPKHLMEMVMTGRSVDAAEAVALGIASRMHPAAELAQAAETAARRMAESHAGLIVACKRYMRQIRAVPHANRLDTALSAQTMYAVG</sequence>